<organism evidence="2">
    <name type="scientific">Klebsiella phage Kpn74</name>
    <dbReference type="NCBI Taxonomy" id="3044026"/>
    <lineage>
        <taxon>Viruses</taxon>
        <taxon>Duplodnaviria</taxon>
        <taxon>Heunggongvirae</taxon>
        <taxon>Uroviricota</taxon>
        <taxon>Caudoviricetes</taxon>
    </lineage>
</organism>
<evidence type="ECO:0000313" key="2">
    <source>
        <dbReference type="EMBL" id="WJE88268.1"/>
    </source>
</evidence>
<protein>
    <submittedName>
        <fullName evidence="2">S49 family peptidase</fullName>
    </submittedName>
</protein>
<dbReference type="EMBL" id="OQ790078">
    <property type="protein sequence ID" value="WJE88268.1"/>
    <property type="molecule type" value="Genomic_DNA"/>
</dbReference>
<accession>A0AAT9V4Z9</accession>
<feature type="domain" description="Peptidase S49" evidence="1">
    <location>
        <begin position="1"/>
        <end position="47"/>
    </location>
</feature>
<sequence>MIDEMYETFTGSVAEYRGLKQQAVIDTQAGLYFGPGAVSAGLADEVSDPRRRSMLSRQSISNPVKKPPFRCRQPRWTCKPKCNPAQTQTASP</sequence>
<reference evidence="2" key="1">
    <citation type="journal article" date="2024" name="Can. J. Microbiol.">
        <title>Biological and genomic characteristics of three novel bacteriophages and a phage-plasmid of Klebsiella pneumoniae.</title>
        <authorList>
            <person name="Uskudar-Guclu A."/>
            <person name="Unlu S."/>
            <person name="Salih-Dogan H."/>
            <person name="Yalcin S."/>
            <person name="Basustaoglu A."/>
        </authorList>
    </citation>
    <scope>NUCLEOTIDE SEQUENCE</scope>
</reference>
<dbReference type="GO" id="GO:0006508">
    <property type="term" value="P:proteolysis"/>
    <property type="evidence" value="ECO:0007669"/>
    <property type="project" value="InterPro"/>
</dbReference>
<dbReference type="Pfam" id="PF01343">
    <property type="entry name" value="Peptidase_S49"/>
    <property type="match status" value="1"/>
</dbReference>
<proteinExistence type="predicted"/>
<name>A0AAT9V4Z9_9CAUD</name>
<dbReference type="GO" id="GO:0008233">
    <property type="term" value="F:peptidase activity"/>
    <property type="evidence" value="ECO:0007669"/>
    <property type="project" value="InterPro"/>
</dbReference>
<dbReference type="InterPro" id="IPR002142">
    <property type="entry name" value="Peptidase_S49"/>
</dbReference>
<evidence type="ECO:0000259" key="1">
    <source>
        <dbReference type="Pfam" id="PF01343"/>
    </source>
</evidence>